<comment type="similarity">
    <text evidence="2 3">Belongs to the small heat shock protein (HSP20) family.</text>
</comment>
<keyword evidence="1" id="KW-0346">Stress response</keyword>
<dbReference type="CDD" id="cd06464">
    <property type="entry name" value="ACD_sHsps-like"/>
    <property type="match status" value="1"/>
</dbReference>
<evidence type="ECO:0000256" key="2">
    <source>
        <dbReference type="PROSITE-ProRule" id="PRU00285"/>
    </source>
</evidence>
<dbReference type="EMBL" id="JAVRRL010000012">
    <property type="protein sequence ID" value="KAK5115576.1"/>
    <property type="molecule type" value="Genomic_DNA"/>
</dbReference>
<feature type="compositionally biased region" description="Polar residues" evidence="4">
    <location>
        <begin position="135"/>
        <end position="154"/>
    </location>
</feature>
<dbReference type="InterPro" id="IPR031107">
    <property type="entry name" value="Small_HSP"/>
</dbReference>
<gene>
    <name evidence="6" type="ORF">LTR62_001235</name>
</gene>
<dbReference type="AlphaFoldDB" id="A0AAN7TNH2"/>
<name>A0AAN7TNH2_9PEZI</name>
<evidence type="ECO:0000313" key="6">
    <source>
        <dbReference type="EMBL" id="KAK5115576.1"/>
    </source>
</evidence>
<organism evidence="6 7">
    <name type="scientific">Meristemomyces frigidus</name>
    <dbReference type="NCBI Taxonomy" id="1508187"/>
    <lineage>
        <taxon>Eukaryota</taxon>
        <taxon>Fungi</taxon>
        <taxon>Dikarya</taxon>
        <taxon>Ascomycota</taxon>
        <taxon>Pezizomycotina</taxon>
        <taxon>Dothideomycetes</taxon>
        <taxon>Dothideomycetidae</taxon>
        <taxon>Mycosphaerellales</taxon>
        <taxon>Teratosphaeriaceae</taxon>
        <taxon>Meristemomyces</taxon>
    </lineage>
</organism>
<dbReference type="Pfam" id="PF00011">
    <property type="entry name" value="HSP20"/>
    <property type="match status" value="1"/>
</dbReference>
<feature type="region of interest" description="Disordered" evidence="4">
    <location>
        <begin position="86"/>
        <end position="164"/>
    </location>
</feature>
<accession>A0AAN7TNH2</accession>
<evidence type="ECO:0000256" key="1">
    <source>
        <dbReference type="ARBA" id="ARBA00023016"/>
    </source>
</evidence>
<dbReference type="Gene3D" id="2.60.40.790">
    <property type="match status" value="1"/>
</dbReference>
<sequence length="218" mass="23803">MSLFPRFVANEFAPMFRLMDDYASHVLNSSKDESGFAPLTQSLSKFQPKFDVKETGDSYELRGELPGVAQQDISVEFTDAQTLTIRGQTESVREEGSRPTASIEAKAAPQAIADAASTKSHQTTVEDENAPAESDTASTVGTPTPATEVATPQPQAEEESHPHSRYWLREMSRGSFSRVFSFPSRVDQENVRASLRDGILSVVVPKAAAPVSRRIAIQ</sequence>
<feature type="domain" description="SHSP" evidence="5">
    <location>
        <begin position="41"/>
        <end position="218"/>
    </location>
</feature>
<dbReference type="Proteomes" id="UP001310890">
    <property type="component" value="Unassembled WGS sequence"/>
</dbReference>
<evidence type="ECO:0000256" key="3">
    <source>
        <dbReference type="RuleBase" id="RU003616"/>
    </source>
</evidence>
<reference evidence="6" key="1">
    <citation type="submission" date="2023-08" db="EMBL/GenBank/DDBJ databases">
        <title>Black Yeasts Isolated from many extreme environments.</title>
        <authorList>
            <person name="Coleine C."/>
            <person name="Stajich J.E."/>
            <person name="Selbmann L."/>
        </authorList>
    </citation>
    <scope>NUCLEOTIDE SEQUENCE</scope>
    <source>
        <strain evidence="6">CCFEE 5401</strain>
    </source>
</reference>
<comment type="caution">
    <text evidence="6">The sequence shown here is derived from an EMBL/GenBank/DDBJ whole genome shotgun (WGS) entry which is preliminary data.</text>
</comment>
<dbReference type="InterPro" id="IPR002068">
    <property type="entry name" value="A-crystallin/Hsp20_dom"/>
</dbReference>
<evidence type="ECO:0000313" key="7">
    <source>
        <dbReference type="Proteomes" id="UP001310890"/>
    </source>
</evidence>
<dbReference type="SUPFAM" id="SSF49764">
    <property type="entry name" value="HSP20-like chaperones"/>
    <property type="match status" value="1"/>
</dbReference>
<protein>
    <recommendedName>
        <fullName evidence="5">SHSP domain-containing protein</fullName>
    </recommendedName>
</protein>
<dbReference type="InterPro" id="IPR008978">
    <property type="entry name" value="HSP20-like_chaperone"/>
</dbReference>
<evidence type="ECO:0000259" key="5">
    <source>
        <dbReference type="PROSITE" id="PS01031"/>
    </source>
</evidence>
<proteinExistence type="inferred from homology"/>
<dbReference type="PROSITE" id="PS01031">
    <property type="entry name" value="SHSP"/>
    <property type="match status" value="1"/>
</dbReference>
<evidence type="ECO:0000256" key="4">
    <source>
        <dbReference type="SAM" id="MobiDB-lite"/>
    </source>
</evidence>
<dbReference type="PANTHER" id="PTHR11527">
    <property type="entry name" value="HEAT-SHOCK PROTEIN 20 FAMILY MEMBER"/>
    <property type="match status" value="1"/>
</dbReference>
<feature type="compositionally biased region" description="Low complexity" evidence="4">
    <location>
        <begin position="101"/>
        <end position="116"/>
    </location>
</feature>